<dbReference type="SUPFAM" id="SSF56601">
    <property type="entry name" value="beta-lactamase/transpeptidase-like"/>
    <property type="match status" value="1"/>
</dbReference>
<dbReference type="OrthoDB" id="10250282at2759"/>
<dbReference type="HOGENOM" id="CLU_019706_0_0_1"/>
<reference evidence="5" key="1">
    <citation type="submission" date="2012-06" db="EMBL/GenBank/DDBJ databases">
        <title>The genome sequence of Coniosporium apollinis CBS 100218.</title>
        <authorList>
            <consortium name="The Broad Institute Genome Sequencing Platform"/>
            <person name="Cuomo C."/>
            <person name="Gorbushina A."/>
            <person name="Noack S."/>
            <person name="Walker B."/>
            <person name="Young S.K."/>
            <person name="Zeng Q."/>
            <person name="Gargeya S."/>
            <person name="Fitzgerald M."/>
            <person name="Haas B."/>
            <person name="Abouelleil A."/>
            <person name="Alvarado L."/>
            <person name="Arachchi H.M."/>
            <person name="Berlin A.M."/>
            <person name="Chapman S.B."/>
            <person name="Goldberg J."/>
            <person name="Griggs A."/>
            <person name="Gujja S."/>
            <person name="Hansen M."/>
            <person name="Howarth C."/>
            <person name="Imamovic A."/>
            <person name="Larimer J."/>
            <person name="McCowan C."/>
            <person name="Montmayeur A."/>
            <person name="Murphy C."/>
            <person name="Neiman D."/>
            <person name="Pearson M."/>
            <person name="Priest M."/>
            <person name="Roberts A."/>
            <person name="Saif S."/>
            <person name="Shea T."/>
            <person name="Sisk P."/>
            <person name="Sykes S."/>
            <person name="Wortman J."/>
            <person name="Nusbaum C."/>
            <person name="Birren B."/>
        </authorList>
    </citation>
    <scope>NUCLEOTIDE SEQUENCE [LARGE SCALE GENOMIC DNA]</scope>
    <source>
        <strain evidence="5">CBS 100218</strain>
    </source>
</reference>
<dbReference type="Gene3D" id="3.40.710.10">
    <property type="entry name" value="DD-peptidase/beta-lactamase superfamily"/>
    <property type="match status" value="1"/>
</dbReference>
<dbReference type="Pfam" id="PF00144">
    <property type="entry name" value="Beta-lactamase"/>
    <property type="match status" value="1"/>
</dbReference>
<dbReference type="GeneID" id="19899432"/>
<dbReference type="PANTHER" id="PTHR22935">
    <property type="entry name" value="PENICILLIN-BINDING PROTEIN"/>
    <property type="match status" value="1"/>
</dbReference>
<dbReference type="AlphaFoldDB" id="R7YMK9"/>
<organism evidence="4 5">
    <name type="scientific">Coniosporium apollinis (strain CBS 100218)</name>
    <name type="common">Rock-inhabiting black yeast</name>
    <dbReference type="NCBI Taxonomy" id="1168221"/>
    <lineage>
        <taxon>Eukaryota</taxon>
        <taxon>Fungi</taxon>
        <taxon>Dikarya</taxon>
        <taxon>Ascomycota</taxon>
        <taxon>Pezizomycotina</taxon>
        <taxon>Dothideomycetes</taxon>
        <taxon>Dothideomycetes incertae sedis</taxon>
        <taxon>Coniosporium</taxon>
    </lineage>
</organism>
<dbReference type="PANTHER" id="PTHR22935:SF97">
    <property type="entry name" value="BETA-LACTAMASE-RELATED DOMAIN-CONTAINING PROTEIN"/>
    <property type="match status" value="1"/>
</dbReference>
<feature type="domain" description="Beta-lactamase-related" evidence="2">
    <location>
        <begin position="105"/>
        <end position="410"/>
    </location>
</feature>
<evidence type="ECO:0000313" key="5">
    <source>
        <dbReference type="Proteomes" id="UP000016924"/>
    </source>
</evidence>
<feature type="chain" id="PRO_5004460956" evidence="1">
    <location>
        <begin position="25"/>
        <end position="580"/>
    </location>
</feature>
<dbReference type="InterPro" id="IPR012338">
    <property type="entry name" value="Beta-lactam/transpept-like"/>
</dbReference>
<gene>
    <name evidence="4" type="ORF">W97_02121</name>
</gene>
<dbReference type="Pfam" id="PF26335">
    <property type="entry name" value="ARB_00930_C"/>
    <property type="match status" value="1"/>
</dbReference>
<evidence type="ECO:0000256" key="1">
    <source>
        <dbReference type="SAM" id="SignalP"/>
    </source>
</evidence>
<feature type="domain" description="Beta-lactamase-like ARB-00930-like C-terminal" evidence="3">
    <location>
        <begin position="432"/>
        <end position="579"/>
    </location>
</feature>
<sequence length="580" mass="62774">MHFSLIIPLLVLFVVVMTQGPTEAPRVLLGPVFQAPRGLDTNIGFLSASSQLSRHLEDVLSSGASPFGSFTRDATSVSISMVSAAQESPLFEFQYTSSLLNVTANGTRKVSGDSIFRIGSISKLLTVYALLLKSGLVHWERPVTDYIPELRHNTGQPRDKDGINRVQWEEVTVGSLASHMSGIGRDYSSSDLSTFPLPWTELGLPQLAAADIPACGGDKVQPPCTRKEYFQGFLKRHPVFSPQSTPIYSNTAFRLLSYVLETTAGDSFENIMERDVFQDLGMTHTSVRKPQDDSLGVIPEGDSMWAFDDGDEAPSGGIYSTSSDLTKLARSILSNTRLSPSVTRRWLKPLAHTSALTLSIGAPWEIWRTKGNTTIELYTKAGGIGLYSSLLILIPDFDIAIAIMTAGPNGSVVNSVAEIVMQIFIPVLKQAARDEAAANFAGHYVSNSGTDSSVVLGVRNGPGLVIEKWLSNGSDLLATAQAYSQATNSGIIGSVRLYPTTLVQESGAGKRVAYRAIFDTVKEAETADRVFEESLNAWAKVDQTMYGRVGVDEFVFDLDASGVAICVEPQFLGIRLTKVL</sequence>
<evidence type="ECO:0000313" key="4">
    <source>
        <dbReference type="EMBL" id="EON62896.1"/>
    </source>
</evidence>
<dbReference type="Proteomes" id="UP000016924">
    <property type="component" value="Unassembled WGS sequence"/>
</dbReference>
<feature type="signal peptide" evidence="1">
    <location>
        <begin position="1"/>
        <end position="24"/>
    </location>
</feature>
<keyword evidence="5" id="KW-1185">Reference proteome</keyword>
<evidence type="ECO:0000259" key="3">
    <source>
        <dbReference type="Pfam" id="PF26335"/>
    </source>
</evidence>
<accession>R7YMK9</accession>
<dbReference type="RefSeq" id="XP_007778213.1">
    <property type="nucleotide sequence ID" value="XM_007780023.1"/>
</dbReference>
<dbReference type="STRING" id="1168221.R7YMK9"/>
<proteinExistence type="predicted"/>
<dbReference type="InterPro" id="IPR058664">
    <property type="entry name" value="ARB_00930-like_C"/>
</dbReference>
<evidence type="ECO:0000259" key="2">
    <source>
        <dbReference type="Pfam" id="PF00144"/>
    </source>
</evidence>
<dbReference type="OMA" id="ISKLWTM"/>
<dbReference type="EMBL" id="JH767560">
    <property type="protein sequence ID" value="EON62896.1"/>
    <property type="molecule type" value="Genomic_DNA"/>
</dbReference>
<name>R7YMK9_CONA1</name>
<dbReference type="eggNOG" id="ENOG502SJKK">
    <property type="taxonomic scope" value="Eukaryota"/>
</dbReference>
<dbReference type="InterPro" id="IPR001466">
    <property type="entry name" value="Beta-lactam-related"/>
</dbReference>
<dbReference type="InterPro" id="IPR051478">
    <property type="entry name" value="Beta-lactamase-like_AB/R"/>
</dbReference>
<keyword evidence="1" id="KW-0732">Signal</keyword>
<protein>
    <submittedName>
        <fullName evidence="4">Uncharacterized protein</fullName>
    </submittedName>
</protein>